<evidence type="ECO:0000313" key="4">
    <source>
        <dbReference type="EMBL" id="MFC5924130.1"/>
    </source>
</evidence>
<keyword evidence="1" id="KW-0808">Transferase</keyword>
<dbReference type="Gene3D" id="3.40.630.30">
    <property type="match status" value="1"/>
</dbReference>
<dbReference type="PROSITE" id="PS51186">
    <property type="entry name" value="GNAT"/>
    <property type="match status" value="1"/>
</dbReference>
<evidence type="ECO:0000259" key="3">
    <source>
        <dbReference type="PROSITE" id="PS51186"/>
    </source>
</evidence>
<dbReference type="EMBL" id="JBHSQS010000006">
    <property type="protein sequence ID" value="MFC5924130.1"/>
    <property type="molecule type" value="Genomic_DNA"/>
</dbReference>
<dbReference type="InterPro" id="IPR016181">
    <property type="entry name" value="Acyl_CoA_acyltransferase"/>
</dbReference>
<reference evidence="5" key="1">
    <citation type="journal article" date="2019" name="Int. J. Syst. Evol. Microbiol.">
        <title>The Global Catalogue of Microorganisms (GCM) 10K type strain sequencing project: providing services to taxonomists for standard genome sequencing and annotation.</title>
        <authorList>
            <consortium name="The Broad Institute Genomics Platform"/>
            <consortium name="The Broad Institute Genome Sequencing Center for Infectious Disease"/>
            <person name="Wu L."/>
            <person name="Ma J."/>
        </authorList>
    </citation>
    <scope>NUCLEOTIDE SEQUENCE [LARGE SCALE GENOMIC DNA]</scope>
    <source>
        <strain evidence="5">CGMCC 4.7144</strain>
    </source>
</reference>
<evidence type="ECO:0000256" key="1">
    <source>
        <dbReference type="ARBA" id="ARBA00022679"/>
    </source>
</evidence>
<sequence length="186" mass="20179">MIPPATVCRRRWDDPDAAALRAAMTGELRQRYADRPDDPIHLPPAQALAAGSMAFTGVAYTAEAIPVGHAALRWHGPDLELKRMYVLPAYRGRGVAEILLDAASEAAGQLGAARIVLQTGDRQPDAVRRYERAGYRPIPVFPPYDVLPYSRCFALVVRPPLTLPPKATVPAPSRPFLPPATAARAL</sequence>
<dbReference type="Pfam" id="PF00583">
    <property type="entry name" value="Acetyltransf_1"/>
    <property type="match status" value="1"/>
</dbReference>
<proteinExistence type="predicted"/>
<dbReference type="InterPro" id="IPR000182">
    <property type="entry name" value="GNAT_dom"/>
</dbReference>
<keyword evidence="5" id="KW-1185">Reference proteome</keyword>
<organism evidence="4 5">
    <name type="scientific">Micromonospora vulcania</name>
    <dbReference type="NCBI Taxonomy" id="1441873"/>
    <lineage>
        <taxon>Bacteria</taxon>
        <taxon>Bacillati</taxon>
        <taxon>Actinomycetota</taxon>
        <taxon>Actinomycetes</taxon>
        <taxon>Micromonosporales</taxon>
        <taxon>Micromonosporaceae</taxon>
        <taxon>Micromonospora</taxon>
    </lineage>
</organism>
<dbReference type="InterPro" id="IPR050832">
    <property type="entry name" value="Bact_Acetyltransf"/>
</dbReference>
<accession>A0ABW1H4B7</accession>
<dbReference type="RefSeq" id="WP_377510195.1">
    <property type="nucleotide sequence ID" value="NZ_JBHSQS010000006.1"/>
</dbReference>
<dbReference type="SUPFAM" id="SSF55729">
    <property type="entry name" value="Acyl-CoA N-acyltransferases (Nat)"/>
    <property type="match status" value="1"/>
</dbReference>
<dbReference type="Proteomes" id="UP001596226">
    <property type="component" value="Unassembled WGS sequence"/>
</dbReference>
<evidence type="ECO:0000256" key="2">
    <source>
        <dbReference type="ARBA" id="ARBA00023315"/>
    </source>
</evidence>
<keyword evidence="2" id="KW-0012">Acyltransferase</keyword>
<dbReference type="CDD" id="cd04301">
    <property type="entry name" value="NAT_SF"/>
    <property type="match status" value="1"/>
</dbReference>
<gene>
    <name evidence="4" type="ORF">ACFQGL_12330</name>
</gene>
<comment type="caution">
    <text evidence="4">The sequence shown here is derived from an EMBL/GenBank/DDBJ whole genome shotgun (WGS) entry which is preliminary data.</text>
</comment>
<feature type="domain" description="N-acetyltransferase" evidence="3">
    <location>
        <begin position="1"/>
        <end position="162"/>
    </location>
</feature>
<name>A0ABW1H4B7_9ACTN</name>
<protein>
    <submittedName>
        <fullName evidence="4">GNAT family N-acetyltransferase</fullName>
    </submittedName>
</protein>
<dbReference type="PANTHER" id="PTHR43877">
    <property type="entry name" value="AMINOALKYLPHOSPHONATE N-ACETYLTRANSFERASE-RELATED-RELATED"/>
    <property type="match status" value="1"/>
</dbReference>
<evidence type="ECO:0000313" key="5">
    <source>
        <dbReference type="Proteomes" id="UP001596226"/>
    </source>
</evidence>